<proteinExistence type="predicted"/>
<gene>
    <name evidence="2" type="ORF">L249_7702</name>
</gene>
<comment type="caution">
    <text evidence="2">The sequence shown here is derived from an EMBL/GenBank/DDBJ whole genome shotgun (WGS) entry which is preliminary data.</text>
</comment>
<accession>A0A367LAG2</accession>
<dbReference type="InterPro" id="IPR034627">
    <property type="entry name" value="Irc6"/>
</dbReference>
<keyword evidence="3" id="KW-1185">Reference proteome</keyword>
<dbReference type="PANTHER" id="PTHR28043">
    <property type="entry name" value="INCREASED RECOMBINATION CENTERS PROTEIN 6"/>
    <property type="match status" value="1"/>
</dbReference>
<evidence type="ECO:0000256" key="1">
    <source>
        <dbReference type="SAM" id="MobiDB-lite"/>
    </source>
</evidence>
<evidence type="ECO:0000313" key="3">
    <source>
        <dbReference type="Proteomes" id="UP000253664"/>
    </source>
</evidence>
<dbReference type="GO" id="GO:0030674">
    <property type="term" value="F:protein-macromolecule adaptor activity"/>
    <property type="evidence" value="ECO:0007669"/>
    <property type="project" value="TreeGrafter"/>
</dbReference>
<dbReference type="Gene3D" id="3.40.50.11960">
    <property type="match status" value="1"/>
</dbReference>
<feature type="compositionally biased region" description="Acidic residues" evidence="1">
    <location>
        <begin position="209"/>
        <end position="224"/>
    </location>
</feature>
<dbReference type="AlphaFoldDB" id="A0A367LAG2"/>
<dbReference type="PANTHER" id="PTHR28043:SF1">
    <property type="entry name" value="INCREASED RECOMBINATION CENTERS PROTEIN 6"/>
    <property type="match status" value="1"/>
</dbReference>
<name>A0A367LAG2_9HYPO</name>
<dbReference type="GO" id="GO:0016192">
    <property type="term" value="P:vesicle-mediated transport"/>
    <property type="evidence" value="ECO:0007669"/>
    <property type="project" value="InterPro"/>
</dbReference>
<reference evidence="2 3" key="1">
    <citation type="journal article" date="2015" name="BMC Genomics">
        <title>Insights from the genome of Ophiocordyceps polyrhachis-furcata to pathogenicity and host specificity in insect fungi.</title>
        <authorList>
            <person name="Wichadakul D."/>
            <person name="Kobmoo N."/>
            <person name="Ingsriswang S."/>
            <person name="Tangphatsornruang S."/>
            <person name="Chantasingh D."/>
            <person name="Luangsa-ard J.J."/>
            <person name="Eurwilaichitr L."/>
        </authorList>
    </citation>
    <scope>NUCLEOTIDE SEQUENCE [LARGE SCALE GENOMIC DNA]</scope>
    <source>
        <strain evidence="2 3">BCC 54312</strain>
    </source>
</reference>
<dbReference type="OrthoDB" id="10261384at2759"/>
<protein>
    <recommendedName>
        <fullName evidence="4">Increased recombination centers protein 6</fullName>
    </recommendedName>
</protein>
<dbReference type="Pfam" id="PF10199">
    <property type="entry name" value="Adaptin_binding"/>
    <property type="match status" value="1"/>
</dbReference>
<feature type="region of interest" description="Disordered" evidence="1">
    <location>
        <begin position="242"/>
        <end position="266"/>
    </location>
</feature>
<dbReference type="STRING" id="1330021.A0A367LAG2"/>
<dbReference type="Proteomes" id="UP000253664">
    <property type="component" value="Unassembled WGS sequence"/>
</dbReference>
<feature type="region of interest" description="Disordered" evidence="1">
    <location>
        <begin position="196"/>
        <end position="225"/>
    </location>
</feature>
<evidence type="ECO:0008006" key="4">
    <source>
        <dbReference type="Google" id="ProtNLM"/>
    </source>
</evidence>
<dbReference type="EMBL" id="LKCN02000010">
    <property type="protein sequence ID" value="RCI11409.1"/>
    <property type="molecule type" value="Genomic_DNA"/>
</dbReference>
<sequence>MEVSNPKRLLARYTALLDEYPVLFQLTTRQDLTGENDIPPSTSLAGTTHNLRLDTNYYKASIPVWLDLIASSAEWADSFLSDDAAEVLAVLGGLVVVLGLGPDTDVEKEELRTLIRDVGRVVDRLGGWEWDGVRLVVAFGHVGDEDEVDGWDELCVQTGFEFVHVDSDSRLPPARVIEDRERSGIARVKEALEANDWEYMAPSPTLSDPETDDDDDDDDEDEDLNLGLGKADLDALKQALWSAQEQEEGDSNRSQINDEDPSGEDLTKLEFMMRKLQAVRLAGSDMSDDQRRKVTAEAVAEVMRQL</sequence>
<organism evidence="2 3">
    <name type="scientific">Ophiocordyceps polyrhachis-furcata BCC 54312</name>
    <dbReference type="NCBI Taxonomy" id="1330021"/>
    <lineage>
        <taxon>Eukaryota</taxon>
        <taxon>Fungi</taxon>
        <taxon>Dikarya</taxon>
        <taxon>Ascomycota</taxon>
        <taxon>Pezizomycotina</taxon>
        <taxon>Sordariomycetes</taxon>
        <taxon>Hypocreomycetidae</taxon>
        <taxon>Hypocreales</taxon>
        <taxon>Ophiocordycipitaceae</taxon>
        <taxon>Ophiocordyceps</taxon>
    </lineage>
</organism>
<evidence type="ECO:0000313" key="2">
    <source>
        <dbReference type="EMBL" id="RCI11409.1"/>
    </source>
</evidence>